<dbReference type="PROSITE" id="PS00870">
    <property type="entry name" value="CLPAB_1"/>
    <property type="match status" value="1"/>
</dbReference>
<evidence type="ECO:0000256" key="1">
    <source>
        <dbReference type="ARBA" id="ARBA00022737"/>
    </source>
</evidence>
<dbReference type="PROSITE" id="PS50151">
    <property type="entry name" value="UVR"/>
    <property type="match status" value="1"/>
</dbReference>
<gene>
    <name evidence="11" type="ORF">BLX24_10520</name>
</gene>
<evidence type="ECO:0000256" key="4">
    <source>
        <dbReference type="ARBA" id="ARBA00023186"/>
    </source>
</evidence>
<dbReference type="Gene3D" id="1.10.1780.10">
    <property type="entry name" value="Clp, N-terminal domain"/>
    <property type="match status" value="1"/>
</dbReference>
<proteinExistence type="inferred from homology"/>
<evidence type="ECO:0000256" key="5">
    <source>
        <dbReference type="PROSITE-ProRule" id="PRU01251"/>
    </source>
</evidence>
<dbReference type="PANTHER" id="PTHR11638">
    <property type="entry name" value="ATP-DEPENDENT CLP PROTEASE"/>
    <property type="match status" value="1"/>
</dbReference>
<dbReference type="InterPro" id="IPR001270">
    <property type="entry name" value="ClpA/B"/>
</dbReference>
<dbReference type="SUPFAM" id="SSF81923">
    <property type="entry name" value="Double Clp-N motif"/>
    <property type="match status" value="1"/>
</dbReference>
<dbReference type="GO" id="GO:0005737">
    <property type="term" value="C:cytoplasm"/>
    <property type="evidence" value="ECO:0007669"/>
    <property type="project" value="TreeGrafter"/>
</dbReference>
<evidence type="ECO:0000259" key="10">
    <source>
        <dbReference type="PROSITE" id="PS51903"/>
    </source>
</evidence>
<dbReference type="EMBL" id="MORL01000004">
    <property type="protein sequence ID" value="OIN59399.1"/>
    <property type="molecule type" value="Genomic_DNA"/>
</dbReference>
<dbReference type="FunFam" id="3.40.50.300:FF:000025">
    <property type="entry name" value="ATP-dependent Clp protease subunit"/>
    <property type="match status" value="1"/>
</dbReference>
<evidence type="ECO:0000313" key="12">
    <source>
        <dbReference type="Proteomes" id="UP000181790"/>
    </source>
</evidence>
<dbReference type="Gene3D" id="4.10.860.10">
    <property type="entry name" value="UVR domain"/>
    <property type="match status" value="1"/>
</dbReference>
<feature type="region of interest" description="Disordered" evidence="8">
    <location>
        <begin position="145"/>
        <end position="188"/>
    </location>
</feature>
<dbReference type="Gene3D" id="1.10.8.60">
    <property type="match status" value="2"/>
</dbReference>
<dbReference type="GO" id="GO:0008233">
    <property type="term" value="F:peptidase activity"/>
    <property type="evidence" value="ECO:0007669"/>
    <property type="project" value="UniProtKB-KW"/>
</dbReference>
<comment type="similarity">
    <text evidence="6">Belongs to the ClpA/ClpB family.</text>
</comment>
<dbReference type="SMART" id="SM00382">
    <property type="entry name" value="AAA"/>
    <property type="match status" value="2"/>
</dbReference>
<feature type="coiled-coil region" evidence="7">
    <location>
        <begin position="439"/>
        <end position="489"/>
    </location>
</feature>
<dbReference type="CDD" id="cd00009">
    <property type="entry name" value="AAA"/>
    <property type="match status" value="1"/>
</dbReference>
<feature type="compositionally biased region" description="Basic and acidic residues" evidence="8">
    <location>
        <begin position="176"/>
        <end position="185"/>
    </location>
</feature>
<dbReference type="Pfam" id="PF10431">
    <property type="entry name" value="ClpB_D2-small"/>
    <property type="match status" value="1"/>
</dbReference>
<protein>
    <submittedName>
        <fullName evidence="11">Clp protease ClpC</fullName>
    </submittedName>
</protein>
<dbReference type="Gene3D" id="3.40.50.300">
    <property type="entry name" value="P-loop containing nucleotide triphosphate hydrolases"/>
    <property type="match status" value="2"/>
</dbReference>
<dbReference type="Proteomes" id="UP000181790">
    <property type="component" value="Unassembled WGS sequence"/>
</dbReference>
<feature type="domain" description="Clp R" evidence="10">
    <location>
        <begin position="1"/>
        <end position="148"/>
    </location>
</feature>
<dbReference type="FunFam" id="3.40.50.300:FF:000010">
    <property type="entry name" value="Chaperone clpB 1, putative"/>
    <property type="match status" value="1"/>
</dbReference>
<dbReference type="PANTHER" id="PTHR11638:SF18">
    <property type="entry name" value="HEAT SHOCK PROTEIN 104"/>
    <property type="match status" value="1"/>
</dbReference>
<keyword evidence="11" id="KW-0645">Protease</keyword>
<dbReference type="SMART" id="SM01086">
    <property type="entry name" value="ClpB_D2-small"/>
    <property type="match status" value="1"/>
</dbReference>
<dbReference type="PRINTS" id="PR00300">
    <property type="entry name" value="CLPPROTEASEA"/>
</dbReference>
<comment type="caution">
    <text evidence="11">The sequence shown here is derived from an EMBL/GenBank/DDBJ whole genome shotgun (WGS) entry which is preliminary data.</text>
</comment>
<dbReference type="SUPFAM" id="SSF52540">
    <property type="entry name" value="P-loop containing nucleoside triphosphate hydrolases"/>
    <property type="match status" value="2"/>
</dbReference>
<keyword evidence="1 5" id="KW-0677">Repeat</keyword>
<reference evidence="11 12" key="1">
    <citation type="submission" date="2016-10" db="EMBL/GenBank/DDBJ databases">
        <title>Arsenicibacter rosenii gen. nov., sp. nov., an efficient arsenic-methylating bacterium isolated from an arsenic-contaminated paddy soil.</title>
        <authorList>
            <person name="Huang K."/>
        </authorList>
    </citation>
    <scope>NUCLEOTIDE SEQUENCE [LARGE SCALE GENOMIC DNA]</scope>
    <source>
        <strain evidence="11 12">SM-1</strain>
    </source>
</reference>
<evidence type="ECO:0000259" key="9">
    <source>
        <dbReference type="PROSITE" id="PS50151"/>
    </source>
</evidence>
<dbReference type="OrthoDB" id="9803641at2"/>
<dbReference type="InterPro" id="IPR001943">
    <property type="entry name" value="UVR_dom"/>
</dbReference>
<dbReference type="RefSeq" id="WP_071503082.1">
    <property type="nucleotide sequence ID" value="NZ_MORL01000004.1"/>
</dbReference>
<dbReference type="InterPro" id="IPR003959">
    <property type="entry name" value="ATPase_AAA_core"/>
</dbReference>
<dbReference type="GO" id="GO:0034605">
    <property type="term" value="P:cellular response to heat"/>
    <property type="evidence" value="ECO:0007669"/>
    <property type="project" value="TreeGrafter"/>
</dbReference>
<evidence type="ECO:0000256" key="2">
    <source>
        <dbReference type="ARBA" id="ARBA00022741"/>
    </source>
</evidence>
<dbReference type="GO" id="GO:0016887">
    <property type="term" value="F:ATP hydrolysis activity"/>
    <property type="evidence" value="ECO:0007669"/>
    <property type="project" value="InterPro"/>
</dbReference>
<dbReference type="Pfam" id="PF07724">
    <property type="entry name" value="AAA_2"/>
    <property type="match status" value="1"/>
</dbReference>
<dbReference type="InterPro" id="IPR036628">
    <property type="entry name" value="Clp_N_dom_sf"/>
</dbReference>
<dbReference type="AlphaFoldDB" id="A0A1S2VKY1"/>
<keyword evidence="12" id="KW-1185">Reference proteome</keyword>
<accession>A0A1S2VKY1</accession>
<keyword evidence="2 6" id="KW-0547">Nucleotide-binding</keyword>
<evidence type="ECO:0000256" key="6">
    <source>
        <dbReference type="RuleBase" id="RU004432"/>
    </source>
</evidence>
<dbReference type="CDD" id="cd19499">
    <property type="entry name" value="RecA-like_ClpB_Hsp104-like"/>
    <property type="match status" value="1"/>
</dbReference>
<dbReference type="InterPro" id="IPR027417">
    <property type="entry name" value="P-loop_NTPase"/>
</dbReference>
<sequence length="843" mass="94251">MDAKFSNRVKEVISLSREEALRLGHDYIGTEHLLLGMIREGEGVAVGLLKKLGLSLDELRITIEQATKGTATNNVKNLANIPLTRQSEKTLKITYLEAKIFKSPLIGTEHLLLSILRDEDNVATQILNKYNVNYEVIKEMLEYQSSGTRPHMGPETDDDDNDRGMFGGSGSSGSGKDPKGTEKSRTPVLDNFGRDLTKLAELGKLDPIVGREKEIERVAQVLSRRKKNNPILIGEPGVGKTAIAEGLALRIVQKKVSRVLFGKRVVTLDLASLVAGTKYRGQFEERMKAVMNELEKSPEVILFIDELHTIVGAGGASGSLDASNMFKPALARGDIQCIGATTLDEYRQYIEKDGALARRFQMVMVDATSIDETIEILNNIKDKYEDHHHVNYTPEAIESAVKLSERYISDRFLPDKAIDVMDEVGARVHISNITVPEDILKLEEQIENIKKEKNQVVKSQKYEEAAQLRDKEKRLIDQLDRAKQAWEEDTKKRRYTVTEDNVAEVVAMMTGIPVTNVSNDEGKKLVKMGDELKGRVIGQNAAIEKLVKAIQRTRVGLKDPKKPIGSFIFLGPTGVGKTELAKVLATYLFDKEDALVRIDMSEYMEKFSVSRLVGAPPGYVGYEEGGQLTEKIRRKPYSVVLLDEIEKAHPDVFNILLQVLDDGILTDGLGRRVDFRNTIIIMTSNIGVRDLKDFGSGIGFSTKAKVESQDEMMKNTIQNALRKAFSPEFLNRLDDVIVFNSLQREDLHRIIDLMLGKLLNRVINLGYKVELTEKAKDFLSEKGYDPQYGARPLNRAIQKYLEDPVAEEILKGDLKEGDVLMADYDGTGEALTITVKKPEEVTE</sequence>
<evidence type="ECO:0000313" key="11">
    <source>
        <dbReference type="EMBL" id="OIN59399.1"/>
    </source>
</evidence>
<dbReference type="InterPro" id="IPR050130">
    <property type="entry name" value="ClpA_ClpB"/>
</dbReference>
<evidence type="ECO:0000256" key="7">
    <source>
        <dbReference type="SAM" id="Coils"/>
    </source>
</evidence>
<keyword evidence="3 6" id="KW-0067">ATP-binding</keyword>
<evidence type="ECO:0000256" key="3">
    <source>
        <dbReference type="ARBA" id="ARBA00022840"/>
    </source>
</evidence>
<dbReference type="InterPro" id="IPR018368">
    <property type="entry name" value="ClpA/B_CS1"/>
</dbReference>
<name>A0A1S2VKY1_9BACT</name>
<dbReference type="Pfam" id="PF17871">
    <property type="entry name" value="AAA_lid_9"/>
    <property type="match status" value="1"/>
</dbReference>
<dbReference type="PROSITE" id="PS51903">
    <property type="entry name" value="CLP_R"/>
    <property type="match status" value="1"/>
</dbReference>
<keyword evidence="4 6" id="KW-0143">Chaperone</keyword>
<dbReference type="Pfam" id="PF02861">
    <property type="entry name" value="Clp_N"/>
    <property type="match status" value="1"/>
</dbReference>
<dbReference type="InterPro" id="IPR019489">
    <property type="entry name" value="Clp_ATPase_C"/>
</dbReference>
<keyword evidence="7" id="KW-0175">Coiled coil</keyword>
<dbReference type="InterPro" id="IPR041546">
    <property type="entry name" value="ClpA/ClpB_AAA_lid"/>
</dbReference>
<dbReference type="InterPro" id="IPR004176">
    <property type="entry name" value="Clp_R_N"/>
</dbReference>
<dbReference type="InterPro" id="IPR028299">
    <property type="entry name" value="ClpA/B_CS2"/>
</dbReference>
<keyword evidence="11" id="KW-0378">Hydrolase</keyword>
<dbReference type="InterPro" id="IPR003593">
    <property type="entry name" value="AAA+_ATPase"/>
</dbReference>
<evidence type="ECO:0000256" key="8">
    <source>
        <dbReference type="SAM" id="MobiDB-lite"/>
    </source>
</evidence>
<dbReference type="PROSITE" id="PS00871">
    <property type="entry name" value="CLPAB_2"/>
    <property type="match status" value="1"/>
</dbReference>
<feature type="domain" description="UVR" evidence="9">
    <location>
        <begin position="443"/>
        <end position="478"/>
    </location>
</feature>
<dbReference type="GO" id="GO:0006508">
    <property type="term" value="P:proteolysis"/>
    <property type="evidence" value="ECO:0007669"/>
    <property type="project" value="UniProtKB-KW"/>
</dbReference>
<organism evidence="11 12">
    <name type="scientific">Arsenicibacter rosenii</name>
    <dbReference type="NCBI Taxonomy" id="1750698"/>
    <lineage>
        <taxon>Bacteria</taxon>
        <taxon>Pseudomonadati</taxon>
        <taxon>Bacteroidota</taxon>
        <taxon>Cytophagia</taxon>
        <taxon>Cytophagales</taxon>
        <taxon>Spirosomataceae</taxon>
        <taxon>Arsenicibacter</taxon>
    </lineage>
</organism>
<dbReference type="GO" id="GO:0005524">
    <property type="term" value="F:ATP binding"/>
    <property type="evidence" value="ECO:0007669"/>
    <property type="project" value="UniProtKB-KW"/>
</dbReference>
<dbReference type="Pfam" id="PF00004">
    <property type="entry name" value="AAA"/>
    <property type="match status" value="1"/>
</dbReference>